<evidence type="ECO:0000313" key="5">
    <source>
        <dbReference type="Proteomes" id="UP000192758"/>
    </source>
</evidence>
<dbReference type="Pfam" id="PF13555">
    <property type="entry name" value="AAA_29"/>
    <property type="match status" value="1"/>
</dbReference>
<evidence type="ECO:0000256" key="1">
    <source>
        <dbReference type="ARBA" id="ARBA00023054"/>
    </source>
</evidence>
<dbReference type="SUPFAM" id="SSF52540">
    <property type="entry name" value="P-loop containing nucleoside triphosphate hydrolases"/>
    <property type="match status" value="2"/>
</dbReference>
<dbReference type="InterPro" id="IPR036277">
    <property type="entry name" value="SMC_hinge_sf"/>
</dbReference>
<dbReference type="SMART" id="SM00968">
    <property type="entry name" value="SMC_hinge"/>
    <property type="match status" value="1"/>
</dbReference>
<accession>A0A1W0E8T3</accession>
<dbReference type="OrthoDB" id="5575062at2759"/>
<protein>
    <submittedName>
        <fullName evidence="4">Psm3</fullName>
    </submittedName>
</protein>
<keyword evidence="5" id="KW-1185">Reference proteome</keyword>
<dbReference type="VEuPathDB" id="MicrosporidiaDB:EHP00_1488"/>
<dbReference type="GO" id="GO:0005524">
    <property type="term" value="F:ATP binding"/>
    <property type="evidence" value="ECO:0007669"/>
    <property type="project" value="InterPro"/>
</dbReference>
<sequence length="928" mass="108047">MKILSVAIKNYKSFKKYNKVAFKNKNIITGKNGSGKSNFLSAIFSVFMHEKFAGEKNVHFNRNEEDSFIEVELDNSCKSINYDASKIFLKKSFNFNNEVSYFINSKPISPSEMKHIICNQVKYNFVDQNFLHIENVEEIISDISGATAFESTKNEMLRTINTNEIELMLEKLDYKRIKYNEYANKFKEFKKLDDKRKEIVHKLRIHEIAVLNEEIEKMGLNYDKTIQGEENLLAEVKLEETRKELMNLFKEKQKLNFILKSTTTQNKNCDYKEIETKYEKLVHDKKEAEKSIFENETKIHQKTILIQALKYFNASGTQKEDLNELLEKQKELKKSTKDIKNRKQHFQNINEVKTEIQEITKKQETLKNRLLYVGNQQFNVYDQIKDIEGVIGIVYDLINVEEKYLKAFEAVGKSALSYILVENKNIAELCIKKISSKARCTFIDLETIIKNHRPIIKSNVLTYLEDKVASKYPELVSFLCKGHVFSETINKAINLSKKYDVNVVTSDGDLVNIKGSITGGFDTKNDTMLEIITCKNKLKYLNSLLKKLNQDTVYLDLELDQTSKLAYLKFLEFKIELHKNKTIKLNPVKTEEMDLMNLNKNLMCLKSNLQRINIELTKLQNNNYLVIHQMTKKLEEIEKNLLAKKEEETKLIKMLFSDEGNSNIEEVGRKNILLEKRGKIMKEMGIVSFKNIKKLSDPNKLNMELKRILVDIKSYSMFNFNIKGADKMLDIENVKDGLNELLHDKEIIYSYVEYLEEIKTSKIKEVFTKLALKFNEIFKMLTGLNGHLVLNETSELENKEIRENKSNTSKRKNINDLKNILFVLNDEQTHISALSGGQKTMFGMCILLSIQLIYNESFLILDEFDSNLDPMHCKKIHEFLNQMESQAIISSFKKESLIENNNFIGVELLESKESIIKEITQADAFLNL</sequence>
<dbReference type="Pfam" id="PF06470">
    <property type="entry name" value="SMC_hinge"/>
    <property type="match status" value="1"/>
</dbReference>
<comment type="caution">
    <text evidence="4">The sequence shown here is derived from an EMBL/GenBank/DDBJ whole genome shotgun (WGS) entry which is preliminary data.</text>
</comment>
<dbReference type="GO" id="GO:0051276">
    <property type="term" value="P:chromosome organization"/>
    <property type="evidence" value="ECO:0007669"/>
    <property type="project" value="InterPro"/>
</dbReference>
<proteinExistence type="predicted"/>
<feature type="coiled-coil region" evidence="2">
    <location>
        <begin position="319"/>
        <end position="369"/>
    </location>
</feature>
<dbReference type="STRING" id="646526.A0A1W0E8T3"/>
<reference evidence="4 5" key="1">
    <citation type="journal article" date="2017" name="Environ. Microbiol.">
        <title>Decay of the glycolytic pathway and adaptation to intranuclear parasitism within Enterocytozoonidae microsporidia.</title>
        <authorList>
            <person name="Wiredu Boakye D."/>
            <person name="Jaroenlak P."/>
            <person name="Prachumwat A."/>
            <person name="Williams T.A."/>
            <person name="Bateman K.S."/>
            <person name="Itsathitphaisarn O."/>
            <person name="Sritunyalucksana K."/>
            <person name="Paszkiewicz K.H."/>
            <person name="Moore K.A."/>
            <person name="Stentiford G.D."/>
            <person name="Williams B.A."/>
        </authorList>
    </citation>
    <scope>NUCLEOTIDE SEQUENCE [LARGE SCALE GENOMIC DNA]</scope>
    <source>
        <strain evidence="4 5">TH1</strain>
    </source>
</reference>
<dbReference type="Proteomes" id="UP000192758">
    <property type="component" value="Unassembled WGS sequence"/>
</dbReference>
<name>A0A1W0E8T3_9MICR</name>
<dbReference type="Gene3D" id="1.20.1060.20">
    <property type="match status" value="1"/>
</dbReference>
<organism evidence="4 5">
    <name type="scientific">Ecytonucleospora hepatopenaei</name>
    <dbReference type="NCBI Taxonomy" id="646526"/>
    <lineage>
        <taxon>Eukaryota</taxon>
        <taxon>Fungi</taxon>
        <taxon>Fungi incertae sedis</taxon>
        <taxon>Microsporidia</taxon>
        <taxon>Enterocytozoonidae</taxon>
        <taxon>Ecytonucleospora</taxon>
    </lineage>
</organism>
<dbReference type="SUPFAM" id="SSF75553">
    <property type="entry name" value="Smc hinge domain"/>
    <property type="match status" value="1"/>
</dbReference>
<dbReference type="GO" id="GO:0005694">
    <property type="term" value="C:chromosome"/>
    <property type="evidence" value="ECO:0007669"/>
    <property type="project" value="InterPro"/>
</dbReference>
<dbReference type="Gene3D" id="3.40.50.300">
    <property type="entry name" value="P-loop containing nucleotide triphosphate hydrolases"/>
    <property type="match status" value="2"/>
</dbReference>
<dbReference type="EMBL" id="MNPJ01000005">
    <property type="protein sequence ID" value="OQS55636.1"/>
    <property type="molecule type" value="Genomic_DNA"/>
</dbReference>
<feature type="domain" description="SMC hinge" evidence="3">
    <location>
        <begin position="388"/>
        <end position="496"/>
    </location>
</feature>
<dbReference type="GO" id="GO:0007059">
    <property type="term" value="P:chromosome segregation"/>
    <property type="evidence" value="ECO:0007669"/>
    <property type="project" value="UniProtKB-ARBA"/>
</dbReference>
<dbReference type="AlphaFoldDB" id="A0A1W0E8T3"/>
<feature type="coiled-coil region" evidence="2">
    <location>
        <begin position="588"/>
        <end position="647"/>
    </location>
</feature>
<evidence type="ECO:0000259" key="3">
    <source>
        <dbReference type="SMART" id="SM00968"/>
    </source>
</evidence>
<dbReference type="InterPro" id="IPR010935">
    <property type="entry name" value="SMC_hinge"/>
</dbReference>
<evidence type="ECO:0000313" key="4">
    <source>
        <dbReference type="EMBL" id="OQS55636.1"/>
    </source>
</evidence>
<evidence type="ECO:0000256" key="2">
    <source>
        <dbReference type="SAM" id="Coils"/>
    </source>
</evidence>
<keyword evidence="1 2" id="KW-0175">Coiled coil</keyword>
<dbReference type="Gene3D" id="3.30.70.1620">
    <property type="match status" value="1"/>
</dbReference>
<gene>
    <name evidence="4" type="primary">psm3</name>
    <name evidence="4" type="ORF">EHP00_1488</name>
</gene>
<dbReference type="InterPro" id="IPR027417">
    <property type="entry name" value="P-loop_NTPase"/>
</dbReference>
<dbReference type="PANTHER" id="PTHR43977">
    <property type="entry name" value="STRUCTURAL MAINTENANCE OF CHROMOSOMES PROTEIN 3"/>
    <property type="match status" value="1"/>
</dbReference>